<dbReference type="GO" id="GO:0016757">
    <property type="term" value="F:glycosyltransferase activity"/>
    <property type="evidence" value="ECO:0007669"/>
    <property type="project" value="TreeGrafter"/>
</dbReference>
<dbReference type="Pfam" id="PF13528">
    <property type="entry name" value="Glyco_trans_1_3"/>
    <property type="match status" value="1"/>
</dbReference>
<keyword evidence="2" id="KW-1185">Reference proteome</keyword>
<protein>
    <submittedName>
        <fullName evidence="1">Glycosyltransferase</fullName>
    </submittedName>
</protein>
<dbReference type="Proteomes" id="UP000297647">
    <property type="component" value="Unassembled WGS sequence"/>
</dbReference>
<dbReference type="SUPFAM" id="SSF53756">
    <property type="entry name" value="UDP-Glycosyltransferase/glycogen phosphorylase"/>
    <property type="match status" value="1"/>
</dbReference>
<evidence type="ECO:0000313" key="2">
    <source>
        <dbReference type="Proteomes" id="UP000297647"/>
    </source>
</evidence>
<organism evidence="1 2">
    <name type="scientific">Algoriphagus kandeliae</name>
    <dbReference type="NCBI Taxonomy" id="2562278"/>
    <lineage>
        <taxon>Bacteria</taxon>
        <taxon>Pseudomonadati</taxon>
        <taxon>Bacteroidota</taxon>
        <taxon>Cytophagia</taxon>
        <taxon>Cytophagales</taxon>
        <taxon>Cyclobacteriaceae</taxon>
        <taxon>Algoriphagus</taxon>
    </lineage>
</organism>
<proteinExistence type="predicted"/>
<dbReference type="PANTHER" id="PTHR21015:SF22">
    <property type="entry name" value="GLYCOSYLTRANSFERASE"/>
    <property type="match status" value="1"/>
</dbReference>
<dbReference type="AlphaFoldDB" id="A0A4Y9QP73"/>
<dbReference type="RefSeq" id="WP_135073753.1">
    <property type="nucleotide sequence ID" value="NZ_SPSB01000003.1"/>
</dbReference>
<name>A0A4Y9QP73_9BACT</name>
<dbReference type="PANTHER" id="PTHR21015">
    <property type="entry name" value="UDP-N-ACETYLGLUCOSAMINE--N-ACETYLMURAMYL-(PENTAPEPTIDE) PYROPHOSPHORYL-UNDECAPRENOL N-ACETYLGLUCOSAMINE TRANSFERASE 1"/>
    <property type="match status" value="1"/>
</dbReference>
<dbReference type="EMBL" id="SPSB01000003">
    <property type="protein sequence ID" value="TFV94431.1"/>
    <property type="molecule type" value="Genomic_DNA"/>
</dbReference>
<evidence type="ECO:0000313" key="1">
    <source>
        <dbReference type="EMBL" id="TFV94431.1"/>
    </source>
</evidence>
<sequence>MKFLFIVQGEGRGHMTQAISFASLLRSQGHELCGVVLGKSKRRAIPEFFSREIKSKIHWIESPNFETDRAEKRILLGKTIWKNSLKFRTFLKSLHQIDVLVNHHKPDVILNFYDLLGGLYNGIYRPNVEFWAIGHQYLAFQADFSFAPSKGFAKELFLLNTKMTAWGASRLLALSFKPTQAQNSKIEVVPPLLRKELQLLTPSSGEFYLAYLVNPGYSTEIIKFAKSNPSFHIKAYWDKKGAPEIEQPLPNLSFHQVNDKKFLNDMATCKGLVCTAGFESVCEAAYFGKPVMMIPVAGQYEQACNALDAEKHQIAIEGKNFDFSFFEKHIQGFHQNPAFFQLWCEEWPEILEKITQANPKTAVSSEFVGSDQNPLSFSPLS</sequence>
<dbReference type="Gene3D" id="3.40.50.2000">
    <property type="entry name" value="Glycogen Phosphorylase B"/>
    <property type="match status" value="1"/>
</dbReference>
<comment type="caution">
    <text evidence="1">The sequence shown here is derived from an EMBL/GenBank/DDBJ whole genome shotgun (WGS) entry which is preliminary data.</text>
</comment>
<dbReference type="OrthoDB" id="9793805at2"/>
<keyword evidence="1" id="KW-0808">Transferase</keyword>
<accession>A0A4Y9QP73</accession>
<reference evidence="1 2" key="1">
    <citation type="submission" date="2019-03" db="EMBL/GenBank/DDBJ databases">
        <title>Algoriphagus sp. nov, a new strain isolated from root system soil of mangrove plant Kandelia.</title>
        <authorList>
            <person name="Yin Q."/>
            <person name="Wang K."/>
            <person name="Song Z."/>
        </authorList>
    </citation>
    <scope>NUCLEOTIDE SEQUENCE [LARGE SCALE GENOMIC DNA]</scope>
    <source>
        <strain evidence="1 2">XY-J91</strain>
    </source>
</reference>
<gene>
    <name evidence="1" type="ORF">E4S40_10430</name>
</gene>